<keyword evidence="6 9" id="KW-1133">Transmembrane helix</keyword>
<keyword evidence="5" id="KW-0999">Mitochondrion inner membrane</keyword>
<dbReference type="EMBL" id="JAKOGI010000220">
    <property type="protein sequence ID" value="KAJ8439400.1"/>
    <property type="molecule type" value="Genomic_DNA"/>
</dbReference>
<dbReference type="AlphaFoldDB" id="A0A9Q1K9K5"/>
<dbReference type="GO" id="GO:0005743">
    <property type="term" value="C:mitochondrial inner membrane"/>
    <property type="evidence" value="ECO:0007669"/>
    <property type="project" value="UniProtKB-SubCell"/>
</dbReference>
<comment type="subcellular location">
    <subcellularLocation>
        <location evidence="2">Mitochondrion inner membrane</location>
    </subcellularLocation>
</comment>
<organism evidence="10 11">
    <name type="scientific">Carnegiea gigantea</name>
    <dbReference type="NCBI Taxonomy" id="171969"/>
    <lineage>
        <taxon>Eukaryota</taxon>
        <taxon>Viridiplantae</taxon>
        <taxon>Streptophyta</taxon>
        <taxon>Embryophyta</taxon>
        <taxon>Tracheophyta</taxon>
        <taxon>Spermatophyta</taxon>
        <taxon>Magnoliopsida</taxon>
        <taxon>eudicotyledons</taxon>
        <taxon>Gunneridae</taxon>
        <taxon>Pentapetalae</taxon>
        <taxon>Caryophyllales</taxon>
        <taxon>Cactineae</taxon>
        <taxon>Cactaceae</taxon>
        <taxon>Cactoideae</taxon>
        <taxon>Echinocereeae</taxon>
        <taxon>Carnegiea</taxon>
    </lineage>
</organism>
<comment type="caution">
    <text evidence="10">The sequence shown here is derived from an EMBL/GenBank/DDBJ whole genome shotgun (WGS) entry which is preliminary data.</text>
</comment>
<keyword evidence="11" id="KW-1185">Reference proteome</keyword>
<evidence type="ECO:0000256" key="7">
    <source>
        <dbReference type="ARBA" id="ARBA00023128"/>
    </source>
</evidence>
<evidence type="ECO:0000313" key="10">
    <source>
        <dbReference type="EMBL" id="KAJ8439400.1"/>
    </source>
</evidence>
<evidence type="ECO:0000256" key="3">
    <source>
        <dbReference type="ARBA" id="ARBA00009591"/>
    </source>
</evidence>
<feature type="transmembrane region" description="Helical" evidence="9">
    <location>
        <begin position="6"/>
        <end position="26"/>
    </location>
</feature>
<evidence type="ECO:0000256" key="5">
    <source>
        <dbReference type="ARBA" id="ARBA00022792"/>
    </source>
</evidence>
<evidence type="ECO:0000256" key="1">
    <source>
        <dbReference type="ARBA" id="ARBA00002480"/>
    </source>
</evidence>
<evidence type="ECO:0000256" key="9">
    <source>
        <dbReference type="SAM" id="Phobius"/>
    </source>
</evidence>
<comment type="similarity">
    <text evidence="3">Belongs to the cytochrome c oxidase subunit 5C family.</text>
</comment>
<evidence type="ECO:0008006" key="12">
    <source>
        <dbReference type="Google" id="ProtNLM"/>
    </source>
</evidence>
<dbReference type="Proteomes" id="UP001153076">
    <property type="component" value="Unassembled WGS sequence"/>
</dbReference>
<dbReference type="PANTHER" id="PTHR34372:SF3">
    <property type="entry name" value="CYTOCHROME C OXIDASE SUBUNIT 5C-4-RELATED"/>
    <property type="match status" value="1"/>
</dbReference>
<evidence type="ECO:0000256" key="6">
    <source>
        <dbReference type="ARBA" id="ARBA00022989"/>
    </source>
</evidence>
<evidence type="ECO:0000256" key="4">
    <source>
        <dbReference type="ARBA" id="ARBA00022692"/>
    </source>
</evidence>
<dbReference type="InterPro" id="IPR008432">
    <property type="entry name" value="COX5C"/>
</dbReference>
<reference evidence="10" key="1">
    <citation type="submission" date="2022-04" db="EMBL/GenBank/DDBJ databases">
        <title>Carnegiea gigantea Genome sequencing and assembly v2.</title>
        <authorList>
            <person name="Copetti D."/>
            <person name="Sanderson M.J."/>
            <person name="Burquez A."/>
            <person name="Wojciechowski M.F."/>
        </authorList>
    </citation>
    <scope>NUCLEOTIDE SEQUENCE</scope>
    <source>
        <strain evidence="10">SGP5-SGP5p</strain>
        <tissue evidence="10">Aerial part</tissue>
    </source>
</reference>
<proteinExistence type="inferred from homology"/>
<dbReference type="OrthoDB" id="506921at2759"/>
<keyword evidence="7" id="KW-0496">Mitochondrion</keyword>
<dbReference type="PANTHER" id="PTHR34372">
    <property type="entry name" value="CYTOCHROME C OXIDASE SUBUNIT 5C-2-RELATED"/>
    <property type="match status" value="1"/>
</dbReference>
<evidence type="ECO:0000313" key="11">
    <source>
        <dbReference type="Proteomes" id="UP001153076"/>
    </source>
</evidence>
<protein>
    <recommendedName>
        <fullName evidence="12">Cytochrome c oxidase subunit 5C</fullName>
    </recommendedName>
</protein>
<keyword evidence="4 9" id="KW-0812">Transmembrane</keyword>
<gene>
    <name evidence="10" type="ORF">Cgig2_001740</name>
</gene>
<evidence type="ECO:0000256" key="2">
    <source>
        <dbReference type="ARBA" id="ARBA00004273"/>
    </source>
</evidence>
<comment type="function">
    <text evidence="1">This protein is one of the nuclear-coded polypeptide chains of cytochrome c oxidase, the terminal oxidase in mitochondrial electron transport.</text>
</comment>
<keyword evidence="8 9" id="KW-0472">Membrane</keyword>
<evidence type="ECO:0000256" key="8">
    <source>
        <dbReference type="ARBA" id="ARBA00023136"/>
    </source>
</evidence>
<accession>A0A9Q1K9K5</accession>
<name>A0A9Q1K9K5_9CARY</name>
<sequence length="207" mass="23167">MDSMAGRLAATMVVMYMSVVLTKGLLRHRRYVSPMILNGYVGQGTIWRVVEDDAKMVRCKLGVSTFKEDLGMDSPVDFADFRRRTSACVGRGKETGGRVFVVEEKERARKFEMKELKARKREGKEGETTVEGSPLKVLGRGKMVTPRVGHAASAGPSVVKEIIYGIALGLAGGLLWKMHHWNNQRRTKEFYEMLEKGQISTVVDDPE</sequence>